<name>A0ABX7FP96_BRECH</name>
<dbReference type="InterPro" id="IPR036388">
    <property type="entry name" value="WH-like_DNA-bd_sf"/>
</dbReference>
<feature type="modified residue" description="4-aspartylphosphate" evidence="6">
    <location>
        <position position="51"/>
    </location>
</feature>
<dbReference type="InterPro" id="IPR011006">
    <property type="entry name" value="CheY-like_superfamily"/>
</dbReference>
<keyword evidence="4 7" id="KW-0238">DNA-binding</keyword>
<evidence type="ECO:0000256" key="7">
    <source>
        <dbReference type="PROSITE-ProRule" id="PRU01091"/>
    </source>
</evidence>
<dbReference type="Gene3D" id="6.10.250.690">
    <property type="match status" value="1"/>
</dbReference>
<dbReference type="RefSeq" id="WP_203355068.1">
    <property type="nucleotide sequence ID" value="NZ_CP069127.1"/>
</dbReference>
<evidence type="ECO:0000256" key="5">
    <source>
        <dbReference type="ARBA" id="ARBA00023163"/>
    </source>
</evidence>
<dbReference type="InterPro" id="IPR001867">
    <property type="entry name" value="OmpR/PhoB-type_DNA-bd"/>
</dbReference>
<evidence type="ECO:0000256" key="1">
    <source>
        <dbReference type="ARBA" id="ARBA00022553"/>
    </source>
</evidence>
<keyword evidence="5" id="KW-0804">Transcription</keyword>
<dbReference type="EMBL" id="CP069127">
    <property type="protein sequence ID" value="QRG68058.1"/>
    <property type="molecule type" value="Genomic_DNA"/>
</dbReference>
<proteinExistence type="predicted"/>
<accession>A0ABX7FP96</accession>
<dbReference type="InterPro" id="IPR039420">
    <property type="entry name" value="WalR-like"/>
</dbReference>
<dbReference type="PANTHER" id="PTHR48111:SF5">
    <property type="entry name" value="RESPONSE REGULATOR RPPA"/>
    <property type="match status" value="1"/>
</dbReference>
<evidence type="ECO:0000256" key="6">
    <source>
        <dbReference type="PROSITE-ProRule" id="PRU00169"/>
    </source>
</evidence>
<evidence type="ECO:0000313" key="10">
    <source>
        <dbReference type="EMBL" id="QRG68058.1"/>
    </source>
</evidence>
<dbReference type="SMART" id="SM00448">
    <property type="entry name" value="REC"/>
    <property type="match status" value="1"/>
</dbReference>
<evidence type="ECO:0000259" key="9">
    <source>
        <dbReference type="PROSITE" id="PS51755"/>
    </source>
</evidence>
<organism evidence="10 11">
    <name type="scientific">Brevibacillus choshinensis</name>
    <dbReference type="NCBI Taxonomy" id="54911"/>
    <lineage>
        <taxon>Bacteria</taxon>
        <taxon>Bacillati</taxon>
        <taxon>Bacillota</taxon>
        <taxon>Bacilli</taxon>
        <taxon>Bacillales</taxon>
        <taxon>Paenibacillaceae</taxon>
        <taxon>Brevibacillus</taxon>
    </lineage>
</organism>
<dbReference type="Pfam" id="PF00486">
    <property type="entry name" value="Trans_reg_C"/>
    <property type="match status" value="1"/>
</dbReference>
<feature type="domain" description="OmpR/PhoB-type" evidence="9">
    <location>
        <begin position="126"/>
        <end position="224"/>
    </location>
</feature>
<reference evidence="10 11" key="1">
    <citation type="submission" date="2021-01" db="EMBL/GenBank/DDBJ databases">
        <title>Identification of strong promoters based on the transcriptome of Brevibacillus choshinensis.</title>
        <authorList>
            <person name="Yao D."/>
            <person name="Zhang K."/>
            <person name="Wu J."/>
        </authorList>
    </citation>
    <scope>NUCLEOTIDE SEQUENCE [LARGE SCALE GENOMIC DNA]</scope>
    <source>
        <strain evidence="10 11">HPD31-SP3</strain>
    </source>
</reference>
<feature type="domain" description="Response regulatory" evidence="8">
    <location>
        <begin position="2"/>
        <end position="116"/>
    </location>
</feature>
<evidence type="ECO:0000256" key="2">
    <source>
        <dbReference type="ARBA" id="ARBA00023012"/>
    </source>
</evidence>
<protein>
    <submittedName>
        <fullName evidence="10">Response regulator transcription factor</fullName>
    </submittedName>
</protein>
<dbReference type="PANTHER" id="PTHR48111">
    <property type="entry name" value="REGULATOR OF RPOS"/>
    <property type="match status" value="1"/>
</dbReference>
<keyword evidence="3" id="KW-0805">Transcription regulation</keyword>
<dbReference type="CDD" id="cd17624">
    <property type="entry name" value="REC_OmpR_PmrA-like"/>
    <property type="match status" value="1"/>
</dbReference>
<evidence type="ECO:0000256" key="3">
    <source>
        <dbReference type="ARBA" id="ARBA00023015"/>
    </source>
</evidence>
<dbReference type="Gene3D" id="1.10.10.10">
    <property type="entry name" value="Winged helix-like DNA-binding domain superfamily/Winged helix DNA-binding domain"/>
    <property type="match status" value="1"/>
</dbReference>
<dbReference type="PROSITE" id="PS51755">
    <property type="entry name" value="OMPR_PHOB"/>
    <property type="match status" value="1"/>
</dbReference>
<feature type="DNA-binding region" description="OmpR/PhoB-type" evidence="7">
    <location>
        <begin position="126"/>
        <end position="224"/>
    </location>
</feature>
<dbReference type="Pfam" id="PF00072">
    <property type="entry name" value="Response_reg"/>
    <property type="match status" value="1"/>
</dbReference>
<dbReference type="InterPro" id="IPR016032">
    <property type="entry name" value="Sig_transdc_resp-reg_C-effctor"/>
</dbReference>
<keyword evidence="1 6" id="KW-0597">Phosphoprotein</keyword>
<dbReference type="CDD" id="cd00383">
    <property type="entry name" value="trans_reg_C"/>
    <property type="match status" value="1"/>
</dbReference>
<dbReference type="InterPro" id="IPR001789">
    <property type="entry name" value="Sig_transdc_resp-reg_receiver"/>
</dbReference>
<dbReference type="SUPFAM" id="SSF46894">
    <property type="entry name" value="C-terminal effector domain of the bipartite response regulators"/>
    <property type="match status" value="1"/>
</dbReference>
<dbReference type="PROSITE" id="PS50110">
    <property type="entry name" value="RESPONSE_REGULATORY"/>
    <property type="match status" value="1"/>
</dbReference>
<evidence type="ECO:0000256" key="4">
    <source>
        <dbReference type="ARBA" id="ARBA00023125"/>
    </source>
</evidence>
<dbReference type="Gene3D" id="3.40.50.2300">
    <property type="match status" value="1"/>
</dbReference>
<gene>
    <name evidence="10" type="ORF">JNE38_02290</name>
</gene>
<dbReference type="SMART" id="SM00862">
    <property type="entry name" value="Trans_reg_C"/>
    <property type="match status" value="1"/>
</dbReference>
<evidence type="ECO:0000259" key="8">
    <source>
        <dbReference type="PROSITE" id="PS50110"/>
    </source>
</evidence>
<dbReference type="Proteomes" id="UP000596248">
    <property type="component" value="Chromosome"/>
</dbReference>
<keyword evidence="2" id="KW-0902">Two-component regulatory system</keyword>
<sequence>MHILLVEDDPKLGPLIQYKLSQDYHTVEWVADAELAMEYLQQTHYDLYILDWMMPKKSGLMLCEEIRARNDRTPILMLTARDSIDDRVAGLTIGADDYLVKPFAFEELFARIHALARRIPVALHQEQSCEYAGIRLDRQTHEVWRDERLLNLTKKEFQLLEFFLRHPEKVLTREQIINYVWGLDAMITPNAVDAAIKLLRKKVDDGFTQKLIHNVRGVGYRLYEAEEHERV</sequence>
<evidence type="ECO:0000313" key="11">
    <source>
        <dbReference type="Proteomes" id="UP000596248"/>
    </source>
</evidence>
<keyword evidence="11" id="KW-1185">Reference proteome</keyword>
<dbReference type="SUPFAM" id="SSF52172">
    <property type="entry name" value="CheY-like"/>
    <property type="match status" value="1"/>
</dbReference>